<dbReference type="InterPro" id="IPR013783">
    <property type="entry name" value="Ig-like_fold"/>
</dbReference>
<dbReference type="EMBL" id="CP001719">
    <property type="protein sequence ID" value="ADC47208.1"/>
    <property type="molecule type" value="Genomic_DNA"/>
</dbReference>
<feature type="compositionally biased region" description="Polar residues" evidence="1">
    <location>
        <begin position="88"/>
        <end position="119"/>
    </location>
</feature>
<name>D3E3U7_METRM</name>
<dbReference type="Gene3D" id="2.60.40.10">
    <property type="entry name" value="Immunoglobulins"/>
    <property type="match status" value="1"/>
</dbReference>
<dbReference type="RefSeq" id="WP_012956157.1">
    <property type="nucleotide sequence ID" value="NC_013790.1"/>
</dbReference>
<dbReference type="Proteomes" id="UP000008680">
    <property type="component" value="Chromosome"/>
</dbReference>
<keyword evidence="3" id="KW-1185">Reference proteome</keyword>
<evidence type="ECO:0000313" key="3">
    <source>
        <dbReference type="Proteomes" id="UP000008680"/>
    </source>
</evidence>
<evidence type="ECO:0000313" key="2">
    <source>
        <dbReference type="EMBL" id="ADC47208.1"/>
    </source>
</evidence>
<proteinExistence type="predicted"/>
<dbReference type="eggNOG" id="arCOG02486">
    <property type="taxonomic scope" value="Archaea"/>
</dbReference>
<evidence type="ECO:0000256" key="1">
    <source>
        <dbReference type="SAM" id="MobiDB-lite"/>
    </source>
</evidence>
<sequence>MNFMKTNLKKTTIILALLMAILILSIGAISANDLTSADSNVDMNNDLNTNLDSNDIIANSNSNSIDAEIDEANYSNQRADAKEKLKESNSLIENENTEGNTQIEDENSSPSNKTDTSISIETNSIERGSDLTIYLKDINGTGIANEKLSIQIINKTYTRTTDSKGSALFKINLASGKYPIAISYNGSEDYESSSDDFNISVSPMKTKINMLSNSIVNGRKLTIELLDKNNNPLKYKKISIILNKKLYNLTTGKDGKVSLNINLNPGKFPIQITFSGDANYHTVSKSSAIDVYKLKSSFTVPKTSIIKGKYLYVYLKDSEGKAIPSAKVAFKINGVSSTKTTDKNGRISQKIGLKVGNYTVQLNYNGDKSHLKKVQSFKIRSCNSKTKFTVANYTVVRGKYLSVYLKDSENANLANKKVTFTYLKKSYTKTTDSNGKASLKMTEAGTTTVNLQFKGTGPYLKSSANVKIKVLKNTTADIIAKNQTRHLNGSSTIRYYVKLTDNNGNPIENETIELKVRCNNITTGSGNKITKKTIVLSSDNIINKSEDKKLLNEMAKILRAKGYKVIVSGIGPNYHVSDVRDYSNVCVFSLVGGVDSGMFVDMSHSYYKNYLKKYKNQFVLGCVAPPVYLNLGNMTWLKRAHDDDYSPKSFKGLYYPGKYFNTVTKLDYVYGDGAEELVNNFLNYAKKGKSIDLGQSVPKTTTTYKLTTDKNGNAYVDLQVGTYTISSSILGNNYKVDTQTSKVNVIK</sequence>
<dbReference type="KEGG" id="mru:mru_1358"/>
<dbReference type="eggNOG" id="arCOG02488">
    <property type="taxonomic scope" value="Archaea"/>
</dbReference>
<dbReference type="PATRIC" id="fig|634498.28.peg.1364"/>
<dbReference type="AlphaFoldDB" id="D3E3U7"/>
<feature type="region of interest" description="Disordered" evidence="1">
    <location>
        <begin position="83"/>
        <end position="119"/>
    </location>
</feature>
<dbReference type="HOGENOM" id="CLU_399370_0_0_2"/>
<organism evidence="2 3">
    <name type="scientific">Methanobrevibacter ruminantium (strain ATCC 35063 / DSM 1093 / JCM 13430 / OCM 146 / M1)</name>
    <name type="common">Methanobacterium ruminantium</name>
    <dbReference type="NCBI Taxonomy" id="634498"/>
    <lineage>
        <taxon>Archaea</taxon>
        <taxon>Methanobacteriati</taxon>
        <taxon>Methanobacteriota</taxon>
        <taxon>Methanomada group</taxon>
        <taxon>Methanobacteria</taxon>
        <taxon>Methanobacteriales</taxon>
        <taxon>Methanobacteriaceae</taxon>
        <taxon>Methanobrevibacter</taxon>
    </lineage>
</organism>
<dbReference type="OrthoDB" id="71598at2157"/>
<reference evidence="2 3" key="1">
    <citation type="journal article" date="2010" name="PLoS ONE">
        <title>The genome sequence of the rumen methanogen Methanobrevibacter ruminantium reveals new possibilities for controlling ruminant methane emissions.</title>
        <authorList>
            <person name="Leahy S.C."/>
            <person name="Kelly W.J."/>
            <person name="Altermann E."/>
            <person name="Ronimus R.S."/>
            <person name="Yeoman C.J."/>
            <person name="Pacheco D.M."/>
            <person name="Li D."/>
            <person name="Kong Z."/>
            <person name="McTavish S."/>
            <person name="Sang C."/>
            <person name="Lambie S.C."/>
            <person name="Janssen P.H."/>
            <person name="Dey D."/>
            <person name="Attwood G.T."/>
        </authorList>
    </citation>
    <scope>NUCLEOTIDE SEQUENCE [LARGE SCALE GENOMIC DNA]</scope>
    <source>
        <strain evidence="3">ATCC 35063 / DSM 1093 / JCM 13430 / OCM 146 / M1</strain>
    </source>
</reference>
<dbReference type="GeneID" id="8771009"/>
<protein>
    <submittedName>
        <fullName evidence="2">Adhesin-like protein</fullName>
    </submittedName>
</protein>
<gene>
    <name evidence="2" type="ordered locus">mru_1358</name>
</gene>
<accession>D3E3U7</accession>